<name>A0ABS5Q804_9PROT</name>
<gene>
    <name evidence="2" type="ORF">KHU32_00055</name>
</gene>
<evidence type="ECO:0000313" key="3">
    <source>
        <dbReference type="Proteomes" id="UP000766336"/>
    </source>
</evidence>
<keyword evidence="3" id="KW-1185">Reference proteome</keyword>
<dbReference type="PANTHER" id="PTHR40943">
    <property type="entry name" value="CYTOPLASMIC PROTEIN-RELATED"/>
    <property type="match status" value="1"/>
</dbReference>
<dbReference type="Proteomes" id="UP000766336">
    <property type="component" value="Unassembled WGS sequence"/>
</dbReference>
<protein>
    <submittedName>
        <fullName evidence="2">DUF861 domain-containing protein</fullName>
    </submittedName>
</protein>
<evidence type="ECO:0000313" key="2">
    <source>
        <dbReference type="EMBL" id="MBS7809306.1"/>
    </source>
</evidence>
<feature type="domain" description="(S)-ureidoglycine aminohydrolase cupin" evidence="1">
    <location>
        <begin position="50"/>
        <end position="116"/>
    </location>
</feature>
<organism evidence="2 3">
    <name type="scientific">Roseococcus pinisoli</name>
    <dbReference type="NCBI Taxonomy" id="2835040"/>
    <lineage>
        <taxon>Bacteria</taxon>
        <taxon>Pseudomonadati</taxon>
        <taxon>Pseudomonadota</taxon>
        <taxon>Alphaproteobacteria</taxon>
        <taxon>Acetobacterales</taxon>
        <taxon>Roseomonadaceae</taxon>
        <taxon>Roseococcus</taxon>
    </lineage>
</organism>
<evidence type="ECO:0000259" key="1">
    <source>
        <dbReference type="Pfam" id="PF05899"/>
    </source>
</evidence>
<dbReference type="Gene3D" id="2.60.120.10">
    <property type="entry name" value="Jelly Rolls"/>
    <property type="match status" value="1"/>
</dbReference>
<dbReference type="CDD" id="cd02227">
    <property type="entry name" value="cupin_TM1112-like"/>
    <property type="match status" value="1"/>
</dbReference>
<dbReference type="EMBL" id="JAHCDA010000001">
    <property type="protein sequence ID" value="MBS7809306.1"/>
    <property type="molecule type" value="Genomic_DNA"/>
</dbReference>
<dbReference type="InterPro" id="IPR011051">
    <property type="entry name" value="RmlC_Cupin_sf"/>
</dbReference>
<dbReference type="PANTHER" id="PTHR40943:SF1">
    <property type="entry name" value="CYTOPLASMIC PROTEIN"/>
    <property type="match status" value="1"/>
</dbReference>
<sequence>MEQKLLTVFPRQEQGPVLHPHPRGFTVIAGQPVTRTWRYFAKEEEGALLASGLWECTEGTFAFRFQHWEFFHLLSGVLRLTPEGGEPLLLGPGDAATMEVGFSGTWEVVETIRKHFVTRYVAG</sequence>
<reference evidence="2 3" key="1">
    <citation type="submission" date="2021-05" db="EMBL/GenBank/DDBJ databases">
        <title>Roseococcus sp. XZZS9, whole genome shotgun sequencing project.</title>
        <authorList>
            <person name="Zhao G."/>
            <person name="Shen L."/>
        </authorList>
    </citation>
    <scope>NUCLEOTIDE SEQUENCE [LARGE SCALE GENOMIC DNA]</scope>
    <source>
        <strain evidence="2 3">XZZS9</strain>
    </source>
</reference>
<comment type="caution">
    <text evidence="2">The sequence shown here is derived from an EMBL/GenBank/DDBJ whole genome shotgun (WGS) entry which is preliminary data.</text>
</comment>
<dbReference type="InterPro" id="IPR014710">
    <property type="entry name" value="RmlC-like_jellyroll"/>
</dbReference>
<dbReference type="SUPFAM" id="SSF51182">
    <property type="entry name" value="RmlC-like cupins"/>
    <property type="match status" value="1"/>
</dbReference>
<proteinExistence type="predicted"/>
<accession>A0ABS5Q804</accession>
<dbReference type="InterPro" id="IPR008579">
    <property type="entry name" value="UGlyAH_Cupin_dom"/>
</dbReference>
<dbReference type="Pfam" id="PF05899">
    <property type="entry name" value="Cupin_3"/>
    <property type="match status" value="1"/>
</dbReference>
<dbReference type="RefSeq" id="WP_213668022.1">
    <property type="nucleotide sequence ID" value="NZ_JAHCDA010000001.1"/>
</dbReference>